<sequence length="93" mass="9835">MKKPIYSALFVALIAAPFIALGGFVQEVTPLDSTTAAPARPMVTSGQRAVGEAQLVMGHVEQANWLLLTPEESNHASSSAPHHQAVSVTVWSL</sequence>
<evidence type="ECO:0000313" key="2">
    <source>
        <dbReference type="EMBL" id="CDQ12367.1"/>
    </source>
</evidence>
<reference evidence="3 4" key="3">
    <citation type="submission" date="2017-03" db="EMBL/GenBank/DDBJ databases">
        <authorList>
            <person name="Regsiter A."/>
            <person name="William W."/>
        </authorList>
    </citation>
    <scope>NUCLEOTIDE SEQUENCE [LARGE SCALE GENOMIC DNA]</scope>
    <source>
        <strain evidence="3">PRJEB5721</strain>
    </source>
</reference>
<keyword evidence="4" id="KW-1185">Reference proteome</keyword>
<accession>A0A060UUR2</accession>
<feature type="region of interest" description="Disordered" evidence="1">
    <location>
        <begin position="73"/>
        <end position="93"/>
    </location>
</feature>
<dbReference type="RefSeq" id="WP_051984650.1">
    <property type="nucleotide sequence ID" value="NZ_CCCS020000001.1"/>
</dbReference>
<protein>
    <submittedName>
        <fullName evidence="2">Uncharacterized protein</fullName>
    </submittedName>
</protein>
<proteinExistence type="predicted"/>
<feature type="compositionally biased region" description="Polar residues" evidence="1">
    <location>
        <begin position="75"/>
        <end position="93"/>
    </location>
</feature>
<evidence type="ECO:0000313" key="4">
    <source>
        <dbReference type="Proteomes" id="UP000193925"/>
    </source>
</evidence>
<gene>
    <name evidence="2" type="ORF">AFERRI_10190</name>
    <name evidence="3" type="ORF">AFERRI_11126</name>
</gene>
<organism evidence="2">
    <name type="scientific">Acidithiobacillus ferrivorans</name>
    <dbReference type="NCBI Taxonomy" id="160808"/>
    <lineage>
        <taxon>Bacteria</taxon>
        <taxon>Pseudomonadati</taxon>
        <taxon>Pseudomonadota</taxon>
        <taxon>Acidithiobacillia</taxon>
        <taxon>Acidithiobacillales</taxon>
        <taxon>Acidithiobacillaceae</taxon>
        <taxon>Acidithiobacillus</taxon>
    </lineage>
</organism>
<reference evidence="2" key="2">
    <citation type="submission" date="2014-07" db="EMBL/GenBank/DDBJ databases">
        <title>Initial genome analysis of the psychrotolerant acidophile Acidithiobacillus ferrivorans CF27: insights into iron and sulfur oxidation pathways and into biofilm formation.</title>
        <authorList>
            <person name="Talla E."/>
            <person name="Hedrich S."/>
            <person name="Mangenot S."/>
            <person name="Ji B."/>
            <person name="Johnson D.B."/>
            <person name="Barbe V."/>
            <person name="Bonnefoy V."/>
        </authorList>
    </citation>
    <scope>NUCLEOTIDE SEQUENCE [LARGE SCALE GENOMIC DNA]</scope>
    <source>
        <strain evidence="2">CF27</strain>
    </source>
</reference>
<dbReference type="EMBL" id="LT841305">
    <property type="protein sequence ID" value="SMH65091.1"/>
    <property type="molecule type" value="Genomic_DNA"/>
</dbReference>
<reference evidence="2" key="1">
    <citation type="submission" date="2014-03" db="EMBL/GenBank/DDBJ databases">
        <authorList>
            <person name="Genoscope - CEA"/>
        </authorList>
    </citation>
    <scope>NUCLEOTIDE SEQUENCE [LARGE SCALE GENOMIC DNA]</scope>
    <source>
        <strain evidence="2">CF27</strain>
    </source>
</reference>
<dbReference type="Proteomes" id="UP000193925">
    <property type="component" value="Chromosome AFERRI"/>
</dbReference>
<dbReference type="AlphaFoldDB" id="A0A060UUR2"/>
<name>A0A060UUR2_9PROT</name>
<evidence type="ECO:0000256" key="1">
    <source>
        <dbReference type="SAM" id="MobiDB-lite"/>
    </source>
</evidence>
<evidence type="ECO:0000313" key="3">
    <source>
        <dbReference type="EMBL" id="SMH65091.1"/>
    </source>
</evidence>
<dbReference type="EMBL" id="CCCS020000001">
    <property type="protein sequence ID" value="CDQ12367.1"/>
    <property type="molecule type" value="Genomic_DNA"/>
</dbReference>